<dbReference type="Gene3D" id="3.40.50.150">
    <property type="entry name" value="Vaccinia Virus protein VP39"/>
    <property type="match status" value="1"/>
</dbReference>
<dbReference type="Pfam" id="PF13489">
    <property type="entry name" value="Methyltransf_23"/>
    <property type="match status" value="1"/>
</dbReference>
<proteinExistence type="predicted"/>
<accession>A0AA37HUK7</accession>
<dbReference type="RefSeq" id="WP_238307290.1">
    <property type="nucleotide sequence ID" value="NZ_BPQM01000190.1"/>
</dbReference>
<organism evidence="1 2">
    <name type="scientific">Methylobacterium gregans</name>
    <dbReference type="NCBI Taxonomy" id="374424"/>
    <lineage>
        <taxon>Bacteria</taxon>
        <taxon>Pseudomonadati</taxon>
        <taxon>Pseudomonadota</taxon>
        <taxon>Alphaproteobacteria</taxon>
        <taxon>Hyphomicrobiales</taxon>
        <taxon>Methylobacteriaceae</taxon>
        <taxon>Methylobacterium</taxon>
    </lineage>
</organism>
<dbReference type="CDD" id="cd02440">
    <property type="entry name" value="AdoMet_MTases"/>
    <property type="match status" value="1"/>
</dbReference>
<comment type="caution">
    <text evidence="1">The sequence shown here is derived from an EMBL/GenBank/DDBJ whole genome shotgun (WGS) entry which is preliminary data.</text>
</comment>
<protein>
    <submittedName>
        <fullName evidence="1">Ubiquinone biosynthesis O-methyltransferase, mitochondrial</fullName>
    </submittedName>
</protein>
<reference evidence="1" key="2">
    <citation type="submission" date="2021-08" db="EMBL/GenBank/DDBJ databases">
        <authorList>
            <person name="Tani A."/>
            <person name="Ola A."/>
            <person name="Ogura Y."/>
            <person name="Katsura K."/>
            <person name="Hayashi T."/>
        </authorList>
    </citation>
    <scope>NUCLEOTIDE SEQUENCE</scope>
    <source>
        <strain evidence="1">NBRC 103626</strain>
    </source>
</reference>
<keyword evidence="2" id="KW-1185">Reference proteome</keyword>
<dbReference type="Proteomes" id="UP001055108">
    <property type="component" value="Unassembled WGS sequence"/>
</dbReference>
<dbReference type="SUPFAM" id="SSF53335">
    <property type="entry name" value="S-adenosyl-L-methionine-dependent methyltransferases"/>
    <property type="match status" value="1"/>
</dbReference>
<evidence type="ECO:0000313" key="1">
    <source>
        <dbReference type="EMBL" id="GJD82075.1"/>
    </source>
</evidence>
<gene>
    <name evidence="1" type="primary">COQ3_5</name>
    <name evidence="1" type="ORF">NBEOAGPD_5334</name>
</gene>
<sequence>MTQVLSLQREALVHELESPASLMRGMSAVKTHYRPYVCPLHAVLEQIPPEARVYDIGCGSGSFLYLIRRLRSAIRAQGHDVSAEAIAAGQQLAKIEPSISVSLRGADYVPDLSDVDVVTMIDVLHHIPRREQAGFVGRIVSKMRVGSRIVILDIDAARRWRAWANQIHDLVLAREWVNPRTAASTMRLLQDAGIQAEIPRLYSTLWYGHYLISGIKTKN</sequence>
<dbReference type="AlphaFoldDB" id="A0AA37HUK7"/>
<dbReference type="EMBL" id="BPQM01000190">
    <property type="protein sequence ID" value="GJD82075.1"/>
    <property type="molecule type" value="Genomic_DNA"/>
</dbReference>
<name>A0AA37HUK7_9HYPH</name>
<keyword evidence="1" id="KW-0830">Ubiquinone</keyword>
<reference evidence="1" key="1">
    <citation type="journal article" date="2016" name="Front. Microbiol.">
        <title>Genome Sequence of the Piezophilic, Mesophilic Sulfate-Reducing Bacterium Desulfovibrio indicus J2T.</title>
        <authorList>
            <person name="Cao J."/>
            <person name="Maignien L."/>
            <person name="Shao Z."/>
            <person name="Alain K."/>
            <person name="Jebbar M."/>
        </authorList>
    </citation>
    <scope>NUCLEOTIDE SEQUENCE</scope>
    <source>
        <strain evidence="1">NBRC 103626</strain>
    </source>
</reference>
<dbReference type="InterPro" id="IPR029063">
    <property type="entry name" value="SAM-dependent_MTases_sf"/>
</dbReference>
<evidence type="ECO:0000313" key="2">
    <source>
        <dbReference type="Proteomes" id="UP001055108"/>
    </source>
</evidence>